<comment type="caution">
    <text evidence="1">The sequence shown here is derived from an EMBL/GenBank/DDBJ whole genome shotgun (WGS) entry which is preliminary data.</text>
</comment>
<gene>
    <name evidence="1" type="ORF">SAMN06296020_10732</name>
</gene>
<dbReference type="RefSeq" id="WP_283409363.1">
    <property type="nucleotide sequence ID" value="NZ_FXUF01000007.1"/>
</dbReference>
<organism evidence="1 2">
    <name type="scientific">Anoxynatronum buryatiense</name>
    <dbReference type="NCBI Taxonomy" id="489973"/>
    <lineage>
        <taxon>Bacteria</taxon>
        <taxon>Bacillati</taxon>
        <taxon>Bacillota</taxon>
        <taxon>Clostridia</taxon>
        <taxon>Eubacteriales</taxon>
        <taxon>Clostridiaceae</taxon>
        <taxon>Anoxynatronum</taxon>
    </lineage>
</organism>
<reference evidence="1" key="1">
    <citation type="submission" date="2017-05" db="EMBL/GenBank/DDBJ databases">
        <authorList>
            <person name="Varghese N."/>
            <person name="Submissions S."/>
        </authorList>
    </citation>
    <scope>NUCLEOTIDE SEQUENCE</scope>
    <source>
        <strain evidence="1">Su22</strain>
    </source>
</reference>
<dbReference type="EMBL" id="FXUF01000007">
    <property type="protein sequence ID" value="SMP58036.1"/>
    <property type="molecule type" value="Genomic_DNA"/>
</dbReference>
<name>A0AA45WW76_9CLOT</name>
<accession>A0AA45WW76</accession>
<dbReference type="Proteomes" id="UP001158066">
    <property type="component" value="Unassembled WGS sequence"/>
</dbReference>
<proteinExistence type="predicted"/>
<sequence length="91" mass="10022">MSVKIFLQTATKEQIQQLEQCKSKEALIAMIDSLGITLTPEETQILEETFKGEAIGELDEADLEQVAGGSRMQVPSSKQFVGNFTDVSRLC</sequence>
<evidence type="ECO:0000313" key="2">
    <source>
        <dbReference type="Proteomes" id="UP001158066"/>
    </source>
</evidence>
<dbReference type="AlphaFoldDB" id="A0AA45WW76"/>
<protein>
    <submittedName>
        <fullName evidence="1">Uncharacterized protein</fullName>
    </submittedName>
</protein>
<evidence type="ECO:0000313" key="1">
    <source>
        <dbReference type="EMBL" id="SMP58036.1"/>
    </source>
</evidence>
<keyword evidence="2" id="KW-1185">Reference proteome</keyword>